<sequence length="91" mass="9278">MPLSTYSAPGGLRQGPGRAAESSAEARTCGNQRFAKYACRCRCTGHGVRRSAGGTRGAVTGTRRGDAGVRAAGLRGAAGRNPISLNGRSDD</sequence>
<gene>
    <name evidence="2" type="ORF">C5746_22550</name>
</gene>
<feature type="compositionally biased region" description="Low complexity" evidence="1">
    <location>
        <begin position="50"/>
        <end position="80"/>
    </location>
</feature>
<dbReference type="EMBL" id="CP027306">
    <property type="protein sequence ID" value="AXE79234.1"/>
    <property type="molecule type" value="Genomic_DNA"/>
</dbReference>
<protein>
    <submittedName>
        <fullName evidence="2">Uncharacterized protein</fullName>
    </submittedName>
</protein>
<dbReference type="KEGG" id="sata:C5746_22550"/>
<organism evidence="2 3">
    <name type="scientific">Streptomyces atratus</name>
    <dbReference type="NCBI Taxonomy" id="1893"/>
    <lineage>
        <taxon>Bacteria</taxon>
        <taxon>Bacillati</taxon>
        <taxon>Actinomycetota</taxon>
        <taxon>Actinomycetes</taxon>
        <taxon>Kitasatosporales</taxon>
        <taxon>Streptomycetaceae</taxon>
        <taxon>Streptomyces</taxon>
    </lineage>
</organism>
<dbReference type="Proteomes" id="UP000252698">
    <property type="component" value="Chromosome"/>
</dbReference>
<feature type="region of interest" description="Disordered" evidence="1">
    <location>
        <begin position="49"/>
        <end position="91"/>
    </location>
</feature>
<reference evidence="2 3" key="1">
    <citation type="journal article" date="2018" name="Front. Microbiol.">
        <title>Genome Sequencing of Streptomyces atratus SCSIOZH16 and Activation Production of Nocardamine via Metabolic Engineering.</title>
        <authorList>
            <person name="Li Y."/>
            <person name="Zhang C."/>
            <person name="Liu C."/>
            <person name="Ju J."/>
            <person name="Ma J."/>
        </authorList>
    </citation>
    <scope>NUCLEOTIDE SEQUENCE [LARGE SCALE GENOMIC DNA]</scope>
    <source>
        <strain evidence="2 3">SCSIO_ZH16</strain>
    </source>
</reference>
<evidence type="ECO:0000256" key="1">
    <source>
        <dbReference type="SAM" id="MobiDB-lite"/>
    </source>
</evidence>
<evidence type="ECO:0000313" key="3">
    <source>
        <dbReference type="Proteomes" id="UP000252698"/>
    </source>
</evidence>
<dbReference type="AlphaFoldDB" id="A0A2Z5JG80"/>
<accession>A0A2Z5JG80</accession>
<name>A0A2Z5JG80_STRAR</name>
<proteinExistence type="predicted"/>
<feature type="region of interest" description="Disordered" evidence="1">
    <location>
        <begin position="1"/>
        <end position="26"/>
    </location>
</feature>
<evidence type="ECO:0000313" key="2">
    <source>
        <dbReference type="EMBL" id="AXE79234.1"/>
    </source>
</evidence>